<comment type="caution">
    <text evidence="2">The sequence shown here is derived from an EMBL/GenBank/DDBJ whole genome shotgun (WGS) entry which is preliminary data.</text>
</comment>
<gene>
    <name evidence="2" type="ORF">EZS28_049820</name>
</gene>
<dbReference type="Proteomes" id="UP000324800">
    <property type="component" value="Unassembled WGS sequence"/>
</dbReference>
<protein>
    <recommendedName>
        <fullName evidence="1">EGF-like domain-containing protein</fullName>
    </recommendedName>
</protein>
<feature type="non-terminal residue" evidence="2">
    <location>
        <position position="335"/>
    </location>
</feature>
<dbReference type="InterPro" id="IPR000742">
    <property type="entry name" value="EGF"/>
</dbReference>
<organism evidence="2 3">
    <name type="scientific">Streblomastix strix</name>
    <dbReference type="NCBI Taxonomy" id="222440"/>
    <lineage>
        <taxon>Eukaryota</taxon>
        <taxon>Metamonada</taxon>
        <taxon>Preaxostyla</taxon>
        <taxon>Oxymonadida</taxon>
        <taxon>Streblomastigidae</taxon>
        <taxon>Streblomastix</taxon>
    </lineage>
</organism>
<dbReference type="EMBL" id="SNRW01035933">
    <property type="protein sequence ID" value="KAA6354653.1"/>
    <property type="molecule type" value="Genomic_DNA"/>
</dbReference>
<evidence type="ECO:0000313" key="2">
    <source>
        <dbReference type="EMBL" id="KAA6354653.1"/>
    </source>
</evidence>
<dbReference type="AlphaFoldDB" id="A0A5J4TA00"/>
<sequence>MIKQIRNAQCECDSLGKSPFTISECQKTKICIDDDIPEGCTCALIAERSVSGCENNTTLCKELPLELLKVQNEQTCQCFLYGDPRNGSGEVCFEQTNSCESGSSQQLQNIPIQLCECLAIGDVRSEQCSDSIPCESASKEELMGVSSDICDCVSIGDPRDQCMNKTTSCDDSDIDLSDVPISRCECQSHDDERAGKSLSGYNCPGYCNDNEYTEGCACDSSKENYNQCIADKLYPTLRNCNEDDFESVQANTCKCKGTMSPSGCTCPRESSNLIDIPIDICQCVDNDVRAGISCPITSECTDDQINPKCLCTYNHQGSGCICTQSIHPQECECDS</sequence>
<accession>A0A5J4TA00</accession>
<dbReference type="PROSITE" id="PS00022">
    <property type="entry name" value="EGF_1"/>
    <property type="match status" value="1"/>
</dbReference>
<evidence type="ECO:0000313" key="3">
    <source>
        <dbReference type="Proteomes" id="UP000324800"/>
    </source>
</evidence>
<proteinExistence type="predicted"/>
<reference evidence="2 3" key="1">
    <citation type="submission" date="2019-03" db="EMBL/GenBank/DDBJ databases">
        <title>Single cell metagenomics reveals metabolic interactions within the superorganism composed of flagellate Streblomastix strix and complex community of Bacteroidetes bacteria on its surface.</title>
        <authorList>
            <person name="Treitli S.C."/>
            <person name="Kolisko M."/>
            <person name="Husnik F."/>
            <person name="Keeling P."/>
            <person name="Hampl V."/>
        </authorList>
    </citation>
    <scope>NUCLEOTIDE SEQUENCE [LARGE SCALE GENOMIC DNA]</scope>
    <source>
        <strain evidence="2">ST1C</strain>
    </source>
</reference>
<evidence type="ECO:0000259" key="1">
    <source>
        <dbReference type="PROSITE" id="PS00022"/>
    </source>
</evidence>
<name>A0A5J4TA00_9EUKA</name>
<feature type="domain" description="EGF-like" evidence="1">
    <location>
        <begin position="309"/>
        <end position="320"/>
    </location>
</feature>